<keyword evidence="1" id="KW-0812">Transmembrane</keyword>
<comment type="caution">
    <text evidence="2">The sequence shown here is derived from an EMBL/GenBank/DDBJ whole genome shotgun (WGS) entry which is preliminary data.</text>
</comment>
<dbReference type="Proteomes" id="UP000013165">
    <property type="component" value="Unassembled WGS sequence"/>
</dbReference>
<evidence type="ECO:0000256" key="1">
    <source>
        <dbReference type="SAM" id="Phobius"/>
    </source>
</evidence>
<dbReference type="PATRIC" id="fig|626887.3.peg.2341"/>
<accession>N6X4K0</accession>
<dbReference type="STRING" id="626887.J057_11666"/>
<dbReference type="eggNOG" id="COG2391">
    <property type="taxonomic scope" value="Bacteria"/>
</dbReference>
<feature type="transmembrane region" description="Helical" evidence="1">
    <location>
        <begin position="38"/>
        <end position="60"/>
    </location>
</feature>
<dbReference type="AlphaFoldDB" id="N6X4K0"/>
<name>N6X4K0_9GAMM</name>
<feature type="transmembrane region" description="Helical" evidence="1">
    <location>
        <begin position="111"/>
        <end position="142"/>
    </location>
</feature>
<proteinExistence type="predicted"/>
<feature type="transmembrane region" description="Helical" evidence="1">
    <location>
        <begin position="72"/>
        <end position="91"/>
    </location>
</feature>
<keyword evidence="1" id="KW-0472">Membrane</keyword>
<dbReference type="InterPro" id="IPR007272">
    <property type="entry name" value="Sulf_transp_TsuA/YedE"/>
</dbReference>
<organism evidence="2 3">
    <name type="scientific">Marinobacter nanhaiticus D15-8W</name>
    <dbReference type="NCBI Taxonomy" id="626887"/>
    <lineage>
        <taxon>Bacteria</taxon>
        <taxon>Pseudomonadati</taxon>
        <taxon>Pseudomonadota</taxon>
        <taxon>Gammaproteobacteria</taxon>
        <taxon>Pseudomonadales</taxon>
        <taxon>Marinobacteraceae</taxon>
        <taxon>Marinobacter</taxon>
    </lineage>
</organism>
<evidence type="ECO:0000313" key="3">
    <source>
        <dbReference type="Proteomes" id="UP000013165"/>
    </source>
</evidence>
<reference evidence="2 3" key="1">
    <citation type="journal article" date="2013" name="Genome Announc.">
        <title>Genome Sequence of the Polycyclic Aromatic Hydrocarbon-Degrading Bacterium Strain Marinobacter nanhaiticus D15-8WT.</title>
        <authorList>
            <person name="Cui Z."/>
            <person name="Gao W."/>
            <person name="Li Q."/>
            <person name="Xu G."/>
            <person name="Zheng L."/>
        </authorList>
    </citation>
    <scope>NUCLEOTIDE SEQUENCE [LARGE SCALE GENOMIC DNA]</scope>
    <source>
        <strain evidence="2 3">D15-8W</strain>
    </source>
</reference>
<sequence length="191" mass="19385">MSLILAIFLGLLFGFVLQRIGAADPQKIVGMLTLTDMHLAKAILLGIGVSSALLFAGLWLGVIDGGHLSIKSMYVGVPVGGALLGIGWAIAGYCPGTGVVAAGAGRLDAVFFVLGGLVGAGVYMVGFGAIEQSVLFQALFGGKASLASADSRQWLAILIGFGFIALSAALGMRLRPVGKRESTESAGLPGH</sequence>
<dbReference type="HOGENOM" id="CLU_037802_0_1_6"/>
<protein>
    <submittedName>
        <fullName evidence="2">Uncharacterized protein</fullName>
    </submittedName>
</protein>
<dbReference type="EMBL" id="APLQ01000011">
    <property type="protein sequence ID" value="ENO16008.1"/>
    <property type="molecule type" value="Genomic_DNA"/>
</dbReference>
<keyword evidence="1" id="KW-1133">Transmembrane helix</keyword>
<evidence type="ECO:0000313" key="2">
    <source>
        <dbReference type="EMBL" id="ENO16008.1"/>
    </source>
</evidence>
<dbReference type="OrthoDB" id="9790409at2"/>
<dbReference type="RefSeq" id="WP_004580298.1">
    <property type="nucleotide sequence ID" value="NZ_AP028878.1"/>
</dbReference>
<keyword evidence="3" id="KW-1185">Reference proteome</keyword>
<feature type="transmembrane region" description="Helical" evidence="1">
    <location>
        <begin position="154"/>
        <end position="172"/>
    </location>
</feature>
<gene>
    <name evidence="2" type="ORF">J057_11666</name>
</gene>
<dbReference type="Pfam" id="PF04143">
    <property type="entry name" value="Sulf_transp"/>
    <property type="match status" value="1"/>
</dbReference>